<dbReference type="AlphaFoldDB" id="A0A387G0N4"/>
<geneLocation type="plasmid" evidence="2">
    <name>prccge525b</name>
</geneLocation>
<proteinExistence type="predicted"/>
<organism evidence="1 2">
    <name type="scientific">Rhizobium jaguaris</name>
    <dbReference type="NCBI Taxonomy" id="1312183"/>
    <lineage>
        <taxon>Bacteria</taxon>
        <taxon>Pseudomonadati</taxon>
        <taxon>Pseudomonadota</taxon>
        <taxon>Alphaproteobacteria</taxon>
        <taxon>Hyphomicrobiales</taxon>
        <taxon>Rhizobiaceae</taxon>
        <taxon>Rhizobium/Agrobacterium group</taxon>
        <taxon>Rhizobium</taxon>
    </lineage>
</organism>
<evidence type="ECO:0000313" key="2">
    <source>
        <dbReference type="Proteomes" id="UP000282195"/>
    </source>
</evidence>
<sequence>MGDAEAARIRSEKAHGSLSDWLFTSNSAMCGGLDFLEFLQAIADWGANARPSPRLAIGVNIAHPLSGMTGASLRRWAIARITLGLSIGGAGGNFHSLPRMVALLSASCLIDLWCSGILRMASEEGGNMLRHMSRRL</sequence>
<dbReference type="Proteomes" id="UP000282195">
    <property type="component" value="Plasmid pRCCGE525b"/>
</dbReference>
<reference evidence="1 2" key="1">
    <citation type="submission" date="2018-10" db="EMBL/GenBank/DDBJ databases">
        <title>Rhizobium etli, R. leguminosarum and a new Rhizobium genospecies from Phaseolus dumosus.</title>
        <authorList>
            <person name="Ramirez-Puebla S.T."/>
            <person name="Rogel-Hernandez M.A."/>
            <person name="Guerrero G."/>
            <person name="Ormeno-Orrillo E."/>
            <person name="Martinez-Romero J.C."/>
            <person name="Negrete-Yankelevich S."/>
            <person name="Martinez-Romero E."/>
        </authorList>
    </citation>
    <scope>NUCLEOTIDE SEQUENCE [LARGE SCALE GENOMIC DNA]</scope>
    <source>
        <strain evidence="1 2">CCGE525</strain>
        <plasmid evidence="2">prccge525b</plasmid>
    </source>
</reference>
<protein>
    <submittedName>
        <fullName evidence="1">Uncharacterized protein</fullName>
    </submittedName>
</protein>
<name>A0A387G0N4_9HYPH</name>
<dbReference type="EMBL" id="CP032696">
    <property type="protein sequence ID" value="AYG64103.1"/>
    <property type="molecule type" value="Genomic_DNA"/>
</dbReference>
<accession>A0A387G0N4</accession>
<evidence type="ECO:0000313" key="1">
    <source>
        <dbReference type="EMBL" id="AYG64103.1"/>
    </source>
</evidence>
<gene>
    <name evidence="1" type="ORF">CCGE525_35480</name>
</gene>
<keyword evidence="2" id="KW-1185">Reference proteome</keyword>
<dbReference type="KEGG" id="rjg:CCGE525_35480"/>
<keyword evidence="1" id="KW-0614">Plasmid</keyword>